<reference evidence="3 4" key="1">
    <citation type="submission" date="2016-05" db="EMBL/GenBank/DDBJ databases">
        <title>Genome sequencing reveals origins of a unique bacterial endosymbiosis in the earliest lineages of terrestrial Fungi.</title>
        <authorList>
            <consortium name="DOE Joint Genome Institute"/>
            <person name="Uehling J."/>
            <person name="Gryganskyi A."/>
            <person name="Hameed K."/>
            <person name="Tschaplinski T."/>
            <person name="Misztal P."/>
            <person name="Wu S."/>
            <person name="Desiro A."/>
            <person name="Vande Pol N."/>
            <person name="Du Z.-Y."/>
            <person name="Zienkiewicz A."/>
            <person name="Zienkiewicz K."/>
            <person name="Morin E."/>
            <person name="Tisserant E."/>
            <person name="Splivallo R."/>
            <person name="Hainaut M."/>
            <person name="Henrissat B."/>
            <person name="Ohm R."/>
            <person name="Kuo A."/>
            <person name="Yan J."/>
            <person name="Lipzen A."/>
            <person name="Nolan M."/>
            <person name="Labutti K."/>
            <person name="Barry K."/>
            <person name="Goldstein A."/>
            <person name="Labbe J."/>
            <person name="Schadt C."/>
            <person name="Tuskan G."/>
            <person name="Grigoriev I."/>
            <person name="Martin F."/>
            <person name="Vilgalys R."/>
            <person name="Bonito G."/>
        </authorList>
    </citation>
    <scope>NUCLEOTIDE SEQUENCE [LARGE SCALE GENOMIC DNA]</scope>
    <source>
        <strain evidence="3 4">AG-77</strain>
    </source>
</reference>
<accession>A0A197JHR0</accession>
<dbReference type="InterPro" id="IPR001005">
    <property type="entry name" value="SANT/Myb"/>
</dbReference>
<feature type="domain" description="Myb-like" evidence="2">
    <location>
        <begin position="206"/>
        <end position="266"/>
    </location>
</feature>
<name>A0A197JHR0_9FUNG</name>
<dbReference type="AlphaFoldDB" id="A0A197JHR0"/>
<dbReference type="Proteomes" id="UP000078512">
    <property type="component" value="Unassembled WGS sequence"/>
</dbReference>
<dbReference type="Pfam" id="PF13921">
    <property type="entry name" value="Myb_DNA-bind_6"/>
    <property type="match status" value="1"/>
</dbReference>
<proteinExistence type="predicted"/>
<dbReference type="PANTHER" id="PTHR45614">
    <property type="entry name" value="MYB PROTEIN-RELATED"/>
    <property type="match status" value="1"/>
</dbReference>
<dbReference type="Pfam" id="PF00249">
    <property type="entry name" value="Myb_DNA-binding"/>
    <property type="match status" value="1"/>
</dbReference>
<sequence length="448" mass="51303">MAALLRNSTAQLSLLTNALSRLQLQQAGTSVLTRHPSQIRFITQTRPNLLNNVTGADLSTEIDRASNKKNLSGHSQSSTSGQTAKGETGSRRPKFSWWTAEEDRELYQLVKEGKNIEEIHSIRFPHRTAKTIAMRVSWVHRATRAQEQQARDGVLPGEFDIAKSVAGEEGAPPLRTIYFQLRMSDKVKRRESRRDEKAVQWPRVSRVSSRKRVWSSEEDALLEKLVKRNSDIEPPKLWTKISGENIDGAQLLRSPAACRRRWELLHASPTNWSGHWAREEEWRLQRAISKQLEGRYQVAVDVLIGKPATTKNTLGQWRADLQQLPGQAGLPILKLGSHRLRLLDWTTIAEKVKTRAEQSCRDHFYNTYHNAVRGRWSEEELRRLKEGLERFGRDPWRVAEYVGTRSPLQMAKAISYQQQQQLQRMKKSTPQAVEAKTDITGADTDKKQ</sequence>
<organism evidence="3 4">
    <name type="scientific">Linnemannia elongata AG-77</name>
    <dbReference type="NCBI Taxonomy" id="1314771"/>
    <lineage>
        <taxon>Eukaryota</taxon>
        <taxon>Fungi</taxon>
        <taxon>Fungi incertae sedis</taxon>
        <taxon>Mucoromycota</taxon>
        <taxon>Mortierellomycotina</taxon>
        <taxon>Mortierellomycetes</taxon>
        <taxon>Mortierellales</taxon>
        <taxon>Mortierellaceae</taxon>
        <taxon>Linnemannia</taxon>
    </lineage>
</organism>
<evidence type="ECO:0000313" key="3">
    <source>
        <dbReference type="EMBL" id="OAQ24528.1"/>
    </source>
</evidence>
<evidence type="ECO:0000313" key="4">
    <source>
        <dbReference type="Proteomes" id="UP000078512"/>
    </source>
</evidence>
<gene>
    <name evidence="3" type="ORF">K457DRAFT_141823</name>
</gene>
<dbReference type="InterPro" id="IPR050560">
    <property type="entry name" value="MYB_TF"/>
</dbReference>
<keyword evidence="4" id="KW-1185">Reference proteome</keyword>
<feature type="compositionally biased region" description="Low complexity" evidence="1">
    <location>
        <begin position="72"/>
        <end position="83"/>
    </location>
</feature>
<dbReference type="CDD" id="cd00167">
    <property type="entry name" value="SANT"/>
    <property type="match status" value="3"/>
</dbReference>
<dbReference type="GO" id="GO:0005634">
    <property type="term" value="C:nucleus"/>
    <property type="evidence" value="ECO:0007669"/>
    <property type="project" value="TreeGrafter"/>
</dbReference>
<feature type="region of interest" description="Disordered" evidence="1">
    <location>
        <begin position="67"/>
        <end position="95"/>
    </location>
</feature>
<protein>
    <recommendedName>
        <fullName evidence="2">Myb-like domain-containing protein</fullName>
    </recommendedName>
</protein>
<dbReference type="PROSITE" id="PS50090">
    <property type="entry name" value="MYB_LIKE"/>
    <property type="match status" value="1"/>
</dbReference>
<dbReference type="SMART" id="SM00717">
    <property type="entry name" value="SANT"/>
    <property type="match status" value="4"/>
</dbReference>
<dbReference type="GO" id="GO:0000978">
    <property type="term" value="F:RNA polymerase II cis-regulatory region sequence-specific DNA binding"/>
    <property type="evidence" value="ECO:0007669"/>
    <property type="project" value="TreeGrafter"/>
</dbReference>
<dbReference type="InterPro" id="IPR009057">
    <property type="entry name" value="Homeodomain-like_sf"/>
</dbReference>
<dbReference type="OrthoDB" id="2143914at2759"/>
<dbReference type="EMBL" id="KV442092">
    <property type="protein sequence ID" value="OAQ24528.1"/>
    <property type="molecule type" value="Genomic_DNA"/>
</dbReference>
<feature type="region of interest" description="Disordered" evidence="1">
    <location>
        <begin position="421"/>
        <end position="448"/>
    </location>
</feature>
<dbReference type="GO" id="GO:0000981">
    <property type="term" value="F:DNA-binding transcription factor activity, RNA polymerase II-specific"/>
    <property type="evidence" value="ECO:0007669"/>
    <property type="project" value="TreeGrafter"/>
</dbReference>
<evidence type="ECO:0000259" key="2">
    <source>
        <dbReference type="PROSITE" id="PS50090"/>
    </source>
</evidence>
<dbReference type="Gene3D" id="1.10.10.60">
    <property type="entry name" value="Homeodomain-like"/>
    <property type="match status" value="3"/>
</dbReference>
<evidence type="ECO:0000256" key="1">
    <source>
        <dbReference type="SAM" id="MobiDB-lite"/>
    </source>
</evidence>
<dbReference type="SUPFAM" id="SSF46689">
    <property type="entry name" value="Homeodomain-like"/>
    <property type="match status" value="2"/>
</dbReference>